<feature type="domain" description="Ketopantoate reductase N-terminal" evidence="5">
    <location>
        <begin position="3"/>
        <end position="152"/>
    </location>
</feature>
<dbReference type="Gene3D" id="3.40.50.720">
    <property type="entry name" value="NAD(P)-binding Rossmann-like Domain"/>
    <property type="match status" value="1"/>
</dbReference>
<keyword evidence="3 4" id="KW-0560">Oxidoreductase</keyword>
<accession>A0A542DQB2</accession>
<dbReference type="PANTHER" id="PTHR21708:SF26">
    <property type="entry name" value="2-DEHYDROPANTOATE 2-REDUCTASE"/>
    <property type="match status" value="1"/>
</dbReference>
<comment type="function">
    <text evidence="4">Catalyzes the NADPH-dependent reduction of ketopantoate into pantoic acid.</text>
</comment>
<keyword evidence="2 4" id="KW-0521">NADP</keyword>
<dbReference type="Pfam" id="PF02558">
    <property type="entry name" value="ApbA"/>
    <property type="match status" value="1"/>
</dbReference>
<dbReference type="FunFam" id="1.10.1040.10:FF:000017">
    <property type="entry name" value="2-dehydropantoate 2-reductase"/>
    <property type="match status" value="1"/>
</dbReference>
<proteinExistence type="inferred from homology"/>
<keyword evidence="4" id="KW-0566">Pantothenate biosynthesis</keyword>
<protein>
    <recommendedName>
        <fullName evidence="4">2-dehydropantoate 2-reductase</fullName>
        <ecNumber evidence="4">1.1.1.169</ecNumber>
    </recommendedName>
    <alternativeName>
        <fullName evidence="4">Ketopantoate reductase</fullName>
    </alternativeName>
</protein>
<evidence type="ECO:0000256" key="2">
    <source>
        <dbReference type="ARBA" id="ARBA00022857"/>
    </source>
</evidence>
<dbReference type="SUPFAM" id="SSF51735">
    <property type="entry name" value="NAD(P)-binding Rossmann-fold domains"/>
    <property type="match status" value="1"/>
</dbReference>
<evidence type="ECO:0000313" key="8">
    <source>
        <dbReference type="Proteomes" id="UP000320876"/>
    </source>
</evidence>
<comment type="similarity">
    <text evidence="1 4">Belongs to the ketopantoate reductase family.</text>
</comment>
<dbReference type="PANTHER" id="PTHR21708">
    <property type="entry name" value="PROBABLE 2-DEHYDROPANTOATE 2-REDUCTASE"/>
    <property type="match status" value="1"/>
</dbReference>
<dbReference type="GO" id="GO:0008677">
    <property type="term" value="F:2-dehydropantoate 2-reductase activity"/>
    <property type="evidence" value="ECO:0007669"/>
    <property type="project" value="UniProtKB-EC"/>
</dbReference>
<dbReference type="InterPro" id="IPR003710">
    <property type="entry name" value="ApbA"/>
</dbReference>
<dbReference type="InterPro" id="IPR013332">
    <property type="entry name" value="KPR_N"/>
</dbReference>
<evidence type="ECO:0000256" key="4">
    <source>
        <dbReference type="RuleBase" id="RU362068"/>
    </source>
</evidence>
<dbReference type="EMBL" id="VFML01000001">
    <property type="protein sequence ID" value="TQJ05293.1"/>
    <property type="molecule type" value="Genomic_DNA"/>
</dbReference>
<dbReference type="EC" id="1.1.1.169" evidence="4"/>
<dbReference type="InterPro" id="IPR051402">
    <property type="entry name" value="KPR-Related"/>
</dbReference>
<dbReference type="RefSeq" id="WP_142000843.1">
    <property type="nucleotide sequence ID" value="NZ_VFML01000001.1"/>
</dbReference>
<dbReference type="FunFam" id="3.40.50.720:FF:000307">
    <property type="entry name" value="2-dehydropantoate 2-reductase"/>
    <property type="match status" value="1"/>
</dbReference>
<comment type="catalytic activity">
    <reaction evidence="4">
        <text>(R)-pantoate + NADP(+) = 2-dehydropantoate + NADPH + H(+)</text>
        <dbReference type="Rhea" id="RHEA:16233"/>
        <dbReference type="ChEBI" id="CHEBI:11561"/>
        <dbReference type="ChEBI" id="CHEBI:15378"/>
        <dbReference type="ChEBI" id="CHEBI:15980"/>
        <dbReference type="ChEBI" id="CHEBI:57783"/>
        <dbReference type="ChEBI" id="CHEBI:58349"/>
        <dbReference type="EC" id="1.1.1.169"/>
    </reaction>
</comment>
<comment type="pathway">
    <text evidence="4">Cofactor biosynthesis; (R)-pantothenate biosynthesis; (R)-pantoate from 3-methyl-2-oxobutanoate: step 2/2.</text>
</comment>
<organism evidence="7 8">
    <name type="scientific">Amycolatopsis cihanbeyliensis</name>
    <dbReference type="NCBI Taxonomy" id="1128664"/>
    <lineage>
        <taxon>Bacteria</taxon>
        <taxon>Bacillati</taxon>
        <taxon>Actinomycetota</taxon>
        <taxon>Actinomycetes</taxon>
        <taxon>Pseudonocardiales</taxon>
        <taxon>Pseudonocardiaceae</taxon>
        <taxon>Amycolatopsis</taxon>
    </lineage>
</organism>
<reference evidence="7 8" key="1">
    <citation type="submission" date="2019-06" db="EMBL/GenBank/DDBJ databases">
        <title>Sequencing the genomes of 1000 actinobacteria strains.</title>
        <authorList>
            <person name="Klenk H.-P."/>
        </authorList>
    </citation>
    <scope>NUCLEOTIDE SEQUENCE [LARGE SCALE GENOMIC DNA]</scope>
    <source>
        <strain evidence="7 8">DSM 45679</strain>
    </source>
</reference>
<dbReference type="InterPro" id="IPR013752">
    <property type="entry name" value="KPA_reductase"/>
</dbReference>
<feature type="domain" description="Ketopantoate reductase C-terminal" evidence="6">
    <location>
        <begin position="179"/>
        <end position="299"/>
    </location>
</feature>
<dbReference type="InterPro" id="IPR013328">
    <property type="entry name" value="6PGD_dom2"/>
</dbReference>
<gene>
    <name evidence="7" type="ORF">FB471_5121</name>
</gene>
<sequence>MRIAVMGTGGVGGYFGARLARGGHDVAFVARGRQLEALRAHGLRVESPLGDAHLPEVEVTDDPAELDPVDLVLFGVKLWDTEASAELVRPLLTEQTGVVSLQNGVVKDDILRRVLGDAQVIGGVCYIAATIAEPGVIRHSGTLQKLVLGEYDGAISPRVREFRDACAGSGIDVEISDRIEQAVWEKFVFLVGLSGTTSTSRTTIGPIRDHPRARAFLRDVMDEVVRVARATGVPLPADYADDRLAFTDQVSAGMTSSMHHDLERGNRLEVDWLSGDVVERGAALGVPTPCNRAITDILSVHSEGRTDLSGA</sequence>
<evidence type="ECO:0000313" key="7">
    <source>
        <dbReference type="EMBL" id="TQJ05293.1"/>
    </source>
</evidence>
<evidence type="ECO:0000259" key="5">
    <source>
        <dbReference type="Pfam" id="PF02558"/>
    </source>
</evidence>
<dbReference type="UniPathway" id="UPA00028">
    <property type="reaction ID" value="UER00004"/>
</dbReference>
<dbReference type="InterPro" id="IPR036291">
    <property type="entry name" value="NAD(P)-bd_dom_sf"/>
</dbReference>
<keyword evidence="8" id="KW-1185">Reference proteome</keyword>
<evidence type="ECO:0000259" key="6">
    <source>
        <dbReference type="Pfam" id="PF08546"/>
    </source>
</evidence>
<dbReference type="Proteomes" id="UP000320876">
    <property type="component" value="Unassembled WGS sequence"/>
</dbReference>
<dbReference type="InterPro" id="IPR008927">
    <property type="entry name" value="6-PGluconate_DH-like_C_sf"/>
</dbReference>
<dbReference type="AlphaFoldDB" id="A0A542DQB2"/>
<dbReference type="Pfam" id="PF08546">
    <property type="entry name" value="ApbA_C"/>
    <property type="match status" value="1"/>
</dbReference>
<evidence type="ECO:0000256" key="3">
    <source>
        <dbReference type="ARBA" id="ARBA00023002"/>
    </source>
</evidence>
<dbReference type="NCBIfam" id="TIGR00745">
    <property type="entry name" value="apbA_panE"/>
    <property type="match status" value="1"/>
</dbReference>
<name>A0A542DQB2_AMYCI</name>
<dbReference type="OrthoDB" id="9796561at2"/>
<dbReference type="GO" id="GO:0015940">
    <property type="term" value="P:pantothenate biosynthetic process"/>
    <property type="evidence" value="ECO:0007669"/>
    <property type="project" value="UniProtKB-UniPathway"/>
</dbReference>
<dbReference type="GO" id="GO:0005737">
    <property type="term" value="C:cytoplasm"/>
    <property type="evidence" value="ECO:0007669"/>
    <property type="project" value="TreeGrafter"/>
</dbReference>
<comment type="caution">
    <text evidence="7">The sequence shown here is derived from an EMBL/GenBank/DDBJ whole genome shotgun (WGS) entry which is preliminary data.</text>
</comment>
<evidence type="ECO:0000256" key="1">
    <source>
        <dbReference type="ARBA" id="ARBA00007870"/>
    </source>
</evidence>
<dbReference type="SUPFAM" id="SSF48179">
    <property type="entry name" value="6-phosphogluconate dehydrogenase C-terminal domain-like"/>
    <property type="match status" value="1"/>
</dbReference>
<dbReference type="Gene3D" id="1.10.1040.10">
    <property type="entry name" value="N-(1-d-carboxylethyl)-l-norvaline Dehydrogenase, domain 2"/>
    <property type="match status" value="1"/>
</dbReference>